<dbReference type="InterPro" id="IPR007644">
    <property type="entry name" value="RNA_pol_bsu_protrusion"/>
</dbReference>
<comment type="subcellular location">
    <subcellularLocation>
        <location evidence="1">Nucleus</location>
    </subcellularLocation>
</comment>
<evidence type="ECO:0000256" key="7">
    <source>
        <dbReference type="ARBA" id="ARBA00023163"/>
    </source>
</evidence>
<evidence type="ECO:0000256" key="5">
    <source>
        <dbReference type="ARBA" id="ARBA00022679"/>
    </source>
</evidence>
<evidence type="ECO:0000256" key="1">
    <source>
        <dbReference type="ARBA" id="ARBA00004123"/>
    </source>
</evidence>
<feature type="domain" description="RNA polymerase Rpb2" evidence="10">
    <location>
        <begin position="212"/>
        <end position="338"/>
    </location>
</feature>
<evidence type="ECO:0000256" key="2">
    <source>
        <dbReference type="ARBA" id="ARBA00006835"/>
    </source>
</evidence>
<dbReference type="InterPro" id="IPR007645">
    <property type="entry name" value="RNA_pol_Rpb2_3"/>
</dbReference>
<evidence type="ECO:0000256" key="6">
    <source>
        <dbReference type="ARBA" id="ARBA00022695"/>
    </source>
</evidence>
<evidence type="ECO:0000256" key="9">
    <source>
        <dbReference type="RuleBase" id="RU000434"/>
    </source>
</evidence>
<name>A0ABD6EBD3_9BILA</name>
<dbReference type="EMBL" id="JBGFUD010000081">
    <property type="protein sequence ID" value="MFH4973590.1"/>
    <property type="molecule type" value="Genomic_DNA"/>
</dbReference>
<evidence type="ECO:0000259" key="10">
    <source>
        <dbReference type="Pfam" id="PF04561"/>
    </source>
</evidence>
<evidence type="ECO:0000313" key="13">
    <source>
        <dbReference type="EMBL" id="MFH4973590.1"/>
    </source>
</evidence>
<dbReference type="FunFam" id="3.90.1100.10:FF:000008">
    <property type="entry name" value="DNA-directed RNA polymerase subunit beta"/>
    <property type="match status" value="1"/>
</dbReference>
<dbReference type="GO" id="GO:0003899">
    <property type="term" value="F:DNA-directed RNA polymerase activity"/>
    <property type="evidence" value="ECO:0007669"/>
    <property type="project" value="UniProtKB-EC"/>
</dbReference>
<dbReference type="InterPro" id="IPR007642">
    <property type="entry name" value="RNA_pol_Rpb2_2"/>
</dbReference>
<dbReference type="Pfam" id="PF04563">
    <property type="entry name" value="RNA_pol_Rpb2_1"/>
    <property type="match status" value="1"/>
</dbReference>
<evidence type="ECO:0000259" key="11">
    <source>
        <dbReference type="Pfam" id="PF04563"/>
    </source>
</evidence>
<dbReference type="AlphaFoldDB" id="A0ABD6EBD3"/>
<evidence type="ECO:0000313" key="14">
    <source>
        <dbReference type="Proteomes" id="UP001608902"/>
    </source>
</evidence>
<dbReference type="InterPro" id="IPR015712">
    <property type="entry name" value="DNA-dir_RNA_pol_su2"/>
</dbReference>
<sequence>MECDVASYHVESFNFLVDHGLRLAALDVPPEKFRLANGDAVELKYTSASLGYPVLCRDVVTHDATKVYPAECRQRALTYKAPLKVSVDIRVNSIRLDFCECIIGEVPVMLNSNRCHLKGLTREELLARGEESSEKGGYFICKGTEKVIRLLVANRRNYPLAVIRKSWREKGPLFTEYAIMMRCVRENHSASLLTLHYLENGAISVAIQYRREIFYVPLMYVIKALTNMNDLCIRNRLTSARPNDSFWAGCVTAMLVQCQEDGIINQDSALITLGSRFRVAFDDRIGPWESHAEAARYLLKYCIAIHLDDEIDKFNLLCYMAQKLVTVVRGECASESPDNPQFQEAAVSGHIFLLIIRERLESILHSCRRKIESFSSRKPHTYSMSSSEFLRALGTQKNGELTHSLEYFLATGNLQTKSGLCLQQNNGFTVIAERINHLRFVSHFRAIHRGAFFNEMRTTDVRKLRPEAWGFICPVHTPDGAPCGLLNHLTASTRIVTYYPDQSLLPQLLNEYGVIKHSVMELFSYAEVRNSLNQWNLAGLLFWFQYSPKSLLRVVS</sequence>
<dbReference type="GO" id="GO:0000428">
    <property type="term" value="C:DNA-directed RNA polymerase complex"/>
    <property type="evidence" value="ECO:0007669"/>
    <property type="project" value="UniProtKB-KW"/>
</dbReference>
<dbReference type="InterPro" id="IPR037034">
    <property type="entry name" value="RNA_pol_Rpb2_2_sf"/>
</dbReference>
<dbReference type="Gene3D" id="3.90.1100.10">
    <property type="match status" value="2"/>
</dbReference>
<dbReference type="Pfam" id="PF04561">
    <property type="entry name" value="RNA_pol_Rpb2_2"/>
    <property type="match status" value="1"/>
</dbReference>
<evidence type="ECO:0000256" key="3">
    <source>
        <dbReference type="ARBA" id="ARBA00012418"/>
    </source>
</evidence>
<evidence type="ECO:0000256" key="8">
    <source>
        <dbReference type="ARBA" id="ARBA00023242"/>
    </source>
</evidence>
<proteinExistence type="inferred from homology"/>
<keyword evidence="7" id="KW-0804">Transcription</keyword>
<dbReference type="SUPFAM" id="SSF64484">
    <property type="entry name" value="beta and beta-prime subunits of DNA dependent RNA-polymerase"/>
    <property type="match status" value="1"/>
</dbReference>
<comment type="similarity">
    <text evidence="2 9">Belongs to the RNA polymerase beta chain family.</text>
</comment>
<organism evidence="13 14">
    <name type="scientific">Gnathostoma spinigerum</name>
    <dbReference type="NCBI Taxonomy" id="75299"/>
    <lineage>
        <taxon>Eukaryota</taxon>
        <taxon>Metazoa</taxon>
        <taxon>Ecdysozoa</taxon>
        <taxon>Nematoda</taxon>
        <taxon>Chromadorea</taxon>
        <taxon>Rhabditida</taxon>
        <taxon>Spirurina</taxon>
        <taxon>Gnathostomatomorpha</taxon>
        <taxon>Gnathostomatoidea</taxon>
        <taxon>Gnathostomatidae</taxon>
        <taxon>Gnathostoma</taxon>
    </lineage>
</organism>
<accession>A0ABD6EBD3</accession>
<evidence type="ECO:0000256" key="4">
    <source>
        <dbReference type="ARBA" id="ARBA00022478"/>
    </source>
</evidence>
<protein>
    <recommendedName>
        <fullName evidence="3">DNA-directed RNA polymerase</fullName>
        <ecNumber evidence="3">2.7.7.6</ecNumber>
    </recommendedName>
</protein>
<keyword evidence="8" id="KW-0539">Nucleus</keyword>
<keyword evidence="4" id="KW-0240">DNA-directed RNA polymerase</keyword>
<reference evidence="13 14" key="1">
    <citation type="submission" date="2024-08" db="EMBL/GenBank/DDBJ databases">
        <title>Gnathostoma spinigerum genome.</title>
        <authorList>
            <person name="Gonzalez-Bertolin B."/>
            <person name="Monzon S."/>
            <person name="Zaballos A."/>
            <person name="Jimenez P."/>
            <person name="Dekumyoy P."/>
            <person name="Varona S."/>
            <person name="Cuesta I."/>
            <person name="Sumanam S."/>
            <person name="Adisakwattana P."/>
            <person name="Gasser R.B."/>
            <person name="Hernandez-Gonzalez A."/>
            <person name="Young N.D."/>
            <person name="Perteguer M.J."/>
        </authorList>
    </citation>
    <scope>NUCLEOTIDE SEQUENCE [LARGE SCALE GENOMIC DNA]</scope>
    <source>
        <strain evidence="13">AL3</strain>
        <tissue evidence="13">Liver</tissue>
    </source>
</reference>
<keyword evidence="6" id="KW-0548">Nucleotidyltransferase</keyword>
<dbReference type="GO" id="GO:0005634">
    <property type="term" value="C:nucleus"/>
    <property type="evidence" value="ECO:0007669"/>
    <property type="project" value="UniProtKB-SubCell"/>
</dbReference>
<evidence type="ECO:0000259" key="12">
    <source>
        <dbReference type="Pfam" id="PF04565"/>
    </source>
</evidence>
<keyword evidence="5" id="KW-0808">Transferase</keyword>
<dbReference type="Gene3D" id="3.90.1110.10">
    <property type="entry name" value="RNA polymerase Rpb2, domain 2"/>
    <property type="match status" value="1"/>
</dbReference>
<comment type="caution">
    <text evidence="13">The sequence shown here is derived from an EMBL/GenBank/DDBJ whole genome shotgun (WGS) entry which is preliminary data.</text>
</comment>
<feature type="domain" description="RNA polymerase Rpb2" evidence="12">
    <location>
        <begin position="431"/>
        <end position="495"/>
    </location>
</feature>
<dbReference type="PANTHER" id="PTHR20856">
    <property type="entry name" value="DNA-DIRECTED RNA POLYMERASE I SUBUNIT 2"/>
    <property type="match status" value="1"/>
</dbReference>
<dbReference type="Proteomes" id="UP001608902">
    <property type="component" value="Unassembled WGS sequence"/>
</dbReference>
<gene>
    <name evidence="13" type="ORF">AB6A40_000299</name>
</gene>
<keyword evidence="14" id="KW-1185">Reference proteome</keyword>
<dbReference type="Pfam" id="PF04565">
    <property type="entry name" value="RNA_pol_Rpb2_3"/>
    <property type="match status" value="1"/>
</dbReference>
<feature type="domain" description="RNA polymerase beta subunit protrusion" evidence="11">
    <location>
        <begin position="6"/>
        <end position="373"/>
    </location>
</feature>
<dbReference type="EC" id="2.7.7.6" evidence="3"/>